<proteinExistence type="predicted"/>
<accession>A0A0A2IX11</accession>
<dbReference type="Proteomes" id="UP000030143">
    <property type="component" value="Unassembled WGS sequence"/>
</dbReference>
<dbReference type="HOGENOM" id="CLU_090700_1_0_1"/>
<keyword evidence="2" id="KW-1185">Reference proteome</keyword>
<dbReference type="PhylomeDB" id="A0A0A2IX11"/>
<evidence type="ECO:0000313" key="1">
    <source>
        <dbReference type="EMBL" id="KGO54829.1"/>
    </source>
</evidence>
<reference evidence="1 2" key="1">
    <citation type="journal article" date="2015" name="Mol. Plant Microbe Interact.">
        <title>Genome, transcriptome, and functional analyses of Penicillium expansum provide new insights into secondary metabolism and pathogenicity.</title>
        <authorList>
            <person name="Ballester A.R."/>
            <person name="Marcet-Houben M."/>
            <person name="Levin E."/>
            <person name="Sela N."/>
            <person name="Selma-Lazaro C."/>
            <person name="Carmona L."/>
            <person name="Wisniewski M."/>
            <person name="Droby S."/>
            <person name="Gonzalez-Candelas L."/>
            <person name="Gabaldon T."/>
        </authorList>
    </citation>
    <scope>NUCLEOTIDE SEQUENCE [LARGE SCALE GENOMIC DNA]</scope>
    <source>
        <strain evidence="1 2">MD-8</strain>
    </source>
</reference>
<dbReference type="EMBL" id="JQFZ01000214">
    <property type="protein sequence ID" value="KGO54829.1"/>
    <property type="molecule type" value="Genomic_DNA"/>
</dbReference>
<dbReference type="STRING" id="27334.A0A0A2IX11"/>
<evidence type="ECO:0000313" key="2">
    <source>
        <dbReference type="Proteomes" id="UP000030143"/>
    </source>
</evidence>
<comment type="caution">
    <text evidence="1">The sequence shown here is derived from an EMBL/GenBank/DDBJ whole genome shotgun (WGS) entry which is preliminary data.</text>
</comment>
<dbReference type="RefSeq" id="XP_016597141.1">
    <property type="nucleotide sequence ID" value="XM_016746352.1"/>
</dbReference>
<dbReference type="GeneID" id="27681772"/>
<organism evidence="1 2">
    <name type="scientific">Penicillium expansum</name>
    <name type="common">Blue mold rot fungus</name>
    <dbReference type="NCBI Taxonomy" id="27334"/>
    <lineage>
        <taxon>Eukaryota</taxon>
        <taxon>Fungi</taxon>
        <taxon>Dikarya</taxon>
        <taxon>Ascomycota</taxon>
        <taxon>Pezizomycotina</taxon>
        <taxon>Eurotiomycetes</taxon>
        <taxon>Eurotiomycetidae</taxon>
        <taxon>Eurotiales</taxon>
        <taxon>Aspergillaceae</taxon>
        <taxon>Penicillium</taxon>
    </lineage>
</organism>
<dbReference type="OrthoDB" id="3354680at2759"/>
<name>A0A0A2IX11_PENEN</name>
<dbReference type="AlphaFoldDB" id="A0A0A2IX11"/>
<gene>
    <name evidence="1" type="ORF">PEX2_090820</name>
</gene>
<sequence>MSSQWLPRLSFLQSLRQSHFTLPVRPEFLASSAFQFVNPRHHVIATDNVTQTFPESVVAGLSDEEALALFTRGFFGGFVFGLERSVLRMGGWNLLPARYTGFEGDPHASQIWNISELPRNRLLPVGSTLFGSFKVMDKQIEPESSDQRASYVDYGFGSDEFTFAGCHRFQITRSPRIGAEPLVQFELQHFRCNPQKNEPSVAEYIAWFHYVYAKSLFGNAVQSVLLR</sequence>
<protein>
    <submittedName>
        <fullName evidence="1">Uncharacterized protein</fullName>
    </submittedName>
</protein>
<dbReference type="VEuPathDB" id="FungiDB:PEXP_014760"/>